<feature type="transmembrane region" description="Helical" evidence="10">
    <location>
        <begin position="191"/>
        <end position="209"/>
    </location>
</feature>
<evidence type="ECO:0000256" key="3">
    <source>
        <dbReference type="ARBA" id="ARBA00022448"/>
    </source>
</evidence>
<feature type="transmembrane region" description="Helical" evidence="10">
    <location>
        <begin position="482"/>
        <end position="510"/>
    </location>
</feature>
<protein>
    <submittedName>
        <fullName evidence="12">Sodium-and chloride-dependent glycine transporter 2</fullName>
    </submittedName>
</protein>
<dbReference type="PANTHER" id="PTHR11616">
    <property type="entry name" value="SODIUM/CHLORIDE DEPENDENT TRANSPORTER"/>
    <property type="match status" value="1"/>
</dbReference>
<keyword evidence="4 10" id="KW-0812">Transmembrane</keyword>
<feature type="transmembrane region" description="Helical" evidence="10">
    <location>
        <begin position="406"/>
        <end position="432"/>
    </location>
</feature>
<feature type="transmembrane region" description="Helical" evidence="10">
    <location>
        <begin position="221"/>
        <end position="241"/>
    </location>
</feature>
<feature type="transmembrane region" description="Helical" evidence="10">
    <location>
        <begin position="83"/>
        <end position="101"/>
    </location>
</feature>
<dbReference type="Pfam" id="PF00209">
    <property type="entry name" value="SNF"/>
    <property type="match status" value="1"/>
</dbReference>
<feature type="binding site" evidence="9">
    <location>
        <position position="19"/>
    </location>
    <ligand>
        <name>Na(+)</name>
        <dbReference type="ChEBI" id="CHEBI:29101"/>
        <label>1</label>
    </ligand>
</feature>
<organism evidence="11 12">
    <name type="scientific">Bursaphelenchus xylophilus</name>
    <name type="common">Pinewood nematode worm</name>
    <name type="synonym">Aphelenchoides xylophilus</name>
    <dbReference type="NCBI Taxonomy" id="6326"/>
    <lineage>
        <taxon>Eukaryota</taxon>
        <taxon>Metazoa</taxon>
        <taxon>Ecdysozoa</taxon>
        <taxon>Nematoda</taxon>
        <taxon>Chromadorea</taxon>
        <taxon>Rhabditida</taxon>
        <taxon>Tylenchina</taxon>
        <taxon>Tylenchomorpha</taxon>
        <taxon>Aphelenchoidea</taxon>
        <taxon>Aphelenchoididae</taxon>
        <taxon>Bursaphelenchus</taxon>
    </lineage>
</organism>
<proteinExistence type="inferred from homology"/>
<dbReference type="PROSITE" id="PS50267">
    <property type="entry name" value="NA_NEUROTRAN_SYMP_3"/>
    <property type="match status" value="1"/>
</dbReference>
<evidence type="ECO:0000256" key="10">
    <source>
        <dbReference type="SAM" id="Phobius"/>
    </source>
</evidence>
<evidence type="ECO:0000256" key="2">
    <source>
        <dbReference type="ARBA" id="ARBA00006459"/>
    </source>
</evidence>
<dbReference type="InterPro" id="IPR037272">
    <property type="entry name" value="SNS_sf"/>
</dbReference>
<keyword evidence="8" id="KW-0325">Glycoprotein</keyword>
<dbReference type="Proteomes" id="UP000095284">
    <property type="component" value="Unplaced"/>
</dbReference>
<accession>A0A1I7SPW5</accession>
<feature type="transmembrane region" description="Helical" evidence="10">
    <location>
        <begin position="12"/>
        <end position="30"/>
    </location>
</feature>
<comment type="subcellular location">
    <subcellularLocation>
        <location evidence="1">Membrane</location>
        <topology evidence="1">Multi-pass membrane protein</topology>
    </subcellularLocation>
</comment>
<feature type="transmembrane region" description="Helical" evidence="10">
    <location>
        <begin position="369"/>
        <end position="394"/>
    </location>
</feature>
<feature type="transmembrane region" description="Helical" evidence="10">
    <location>
        <begin position="444"/>
        <end position="461"/>
    </location>
</feature>
<evidence type="ECO:0000256" key="8">
    <source>
        <dbReference type="ARBA" id="ARBA00023180"/>
    </source>
</evidence>
<keyword evidence="5" id="KW-0769">Symport</keyword>
<dbReference type="GO" id="GO:0046872">
    <property type="term" value="F:metal ion binding"/>
    <property type="evidence" value="ECO:0007669"/>
    <property type="project" value="UniProtKB-KW"/>
</dbReference>
<sequence>MQHRQVWPTQIGGFLVSVGFLTGIANMALFPSAICERGQAGAFILAYVICVFLVGFPLTYLHLCLGQYSGCNPTKVFGKLCPAFKGIGWCWLILTIPMMIITNMNTAWSLYYMYIAGKSLVTSTYLPWRYHEMAPKPSLIVNFNSTDSIVADEPSDYFHHIYHTAAPKIVMSLGGDLVLRVVNKVIVLGNIEWRLVVVLALAWLLVTLCTLNNSVHTMNRVVYVTATLPMVILLLLLIRVIDLPNALEGISLLYPDTNKIFEFGVWQNAIKLVFFDMQIGVGVLIAISKHNRFHTNVFRDALLLVVIDLTVSLCASCVAFGFLGFMAYQLNTDDIRSMCRGQTAPHLIWDQILRAISYLPKHEANLYCFFYQLMLGVGALECSFTLCEVFSSALDRKIKLFRKRKALLRIIVAIVMFGLTLPCCFQGGVYIYNLLVFYSMHWNVKVVALCQFLVIGYFYGVKHLCKDITNMLRISKEEEKRIFMTIFGPTGYYVRYSWTYLCPFVVTIALVMDLMETPEHRSVMAGDSQLWHILSIVTIIPLPVMVLFKMVRRDKKAFKPSAWIEIKTPFDDSTITSGFFTETDDWFEAYRNNGKKKDCTINPAIIGVIDNKAATFVEFSSSSAPYWTPLRPMKTSIDIPAPVYNEITSTSEDVKLPLIRKDDGDDDSCESDIRSQKDGIRLFFNNTAHLINDRLRGLEDAKGDEKSAKQIMQCETEAGVATFSDSANF</sequence>
<dbReference type="WBParaSite" id="BXY_1510900.1">
    <property type="protein sequence ID" value="BXY_1510900.1"/>
    <property type="gene ID" value="BXY_1510900"/>
</dbReference>
<name>A0A1I7SPW5_BURXY</name>
<keyword evidence="6 10" id="KW-1133">Transmembrane helix</keyword>
<reference evidence="12" key="1">
    <citation type="submission" date="2016-11" db="UniProtKB">
        <authorList>
            <consortium name="WormBaseParasite"/>
        </authorList>
    </citation>
    <scope>IDENTIFICATION</scope>
</reference>
<keyword evidence="9" id="KW-0479">Metal-binding</keyword>
<evidence type="ECO:0000313" key="11">
    <source>
        <dbReference type="Proteomes" id="UP000095284"/>
    </source>
</evidence>
<feature type="binding site" evidence="9">
    <location>
        <position position="26"/>
    </location>
    <ligand>
        <name>Na(+)</name>
        <dbReference type="ChEBI" id="CHEBI:29101"/>
        <label>1</label>
    </ligand>
</feature>
<comment type="similarity">
    <text evidence="2">Belongs to the sodium:neurotransmitter symporter (SNF) (TC 2.A.22) family.</text>
</comment>
<dbReference type="PANTHER" id="PTHR11616:SF321">
    <property type="entry name" value="SODIUM-DEPENDENT NUTRIENT AMINO ACID TRANSPORTER 1-RELATED"/>
    <property type="match status" value="1"/>
</dbReference>
<keyword evidence="7 10" id="KW-0472">Membrane</keyword>
<feature type="transmembrane region" description="Helical" evidence="10">
    <location>
        <begin position="301"/>
        <end position="328"/>
    </location>
</feature>
<dbReference type="SUPFAM" id="SSF161070">
    <property type="entry name" value="SNF-like"/>
    <property type="match status" value="1"/>
</dbReference>
<evidence type="ECO:0000256" key="1">
    <source>
        <dbReference type="ARBA" id="ARBA00004141"/>
    </source>
</evidence>
<evidence type="ECO:0000256" key="6">
    <source>
        <dbReference type="ARBA" id="ARBA00022989"/>
    </source>
</evidence>
<dbReference type="GO" id="GO:0089718">
    <property type="term" value="P:amino acid import across plasma membrane"/>
    <property type="evidence" value="ECO:0007669"/>
    <property type="project" value="TreeGrafter"/>
</dbReference>
<evidence type="ECO:0000256" key="7">
    <source>
        <dbReference type="ARBA" id="ARBA00023136"/>
    </source>
</evidence>
<dbReference type="GO" id="GO:0005886">
    <property type="term" value="C:plasma membrane"/>
    <property type="evidence" value="ECO:0007669"/>
    <property type="project" value="TreeGrafter"/>
</dbReference>
<keyword evidence="3" id="KW-0813">Transport</keyword>
<dbReference type="PRINTS" id="PR00176">
    <property type="entry name" value="NANEUSMPORT"/>
</dbReference>
<dbReference type="GO" id="GO:0015179">
    <property type="term" value="F:L-amino acid transmembrane transporter activity"/>
    <property type="evidence" value="ECO:0007669"/>
    <property type="project" value="TreeGrafter"/>
</dbReference>
<feature type="transmembrane region" description="Helical" evidence="10">
    <location>
        <begin position="530"/>
        <end position="551"/>
    </location>
</feature>
<dbReference type="eggNOG" id="KOG3660">
    <property type="taxonomic scope" value="Eukaryota"/>
</dbReference>
<evidence type="ECO:0000256" key="4">
    <source>
        <dbReference type="ARBA" id="ARBA00022692"/>
    </source>
</evidence>
<dbReference type="InterPro" id="IPR000175">
    <property type="entry name" value="Na/ntran_symport"/>
</dbReference>
<evidence type="ECO:0000256" key="9">
    <source>
        <dbReference type="PIRSR" id="PIRSR600175-1"/>
    </source>
</evidence>
<dbReference type="AlphaFoldDB" id="A0A1I7SPW5"/>
<keyword evidence="9" id="KW-0915">Sodium</keyword>
<dbReference type="GO" id="GO:0005283">
    <property type="term" value="F:amino acid:sodium symporter activity"/>
    <property type="evidence" value="ECO:0007669"/>
    <property type="project" value="TreeGrafter"/>
</dbReference>
<feature type="transmembrane region" description="Helical" evidence="10">
    <location>
        <begin position="42"/>
        <end position="63"/>
    </location>
</feature>
<feature type="transmembrane region" description="Helical" evidence="10">
    <location>
        <begin position="269"/>
        <end position="289"/>
    </location>
</feature>
<evidence type="ECO:0000256" key="5">
    <source>
        <dbReference type="ARBA" id="ARBA00022847"/>
    </source>
</evidence>
<evidence type="ECO:0000313" key="12">
    <source>
        <dbReference type="WBParaSite" id="BXY_1510900.1"/>
    </source>
</evidence>